<dbReference type="Pfam" id="PF00990">
    <property type="entry name" value="GGDEF"/>
    <property type="match status" value="1"/>
</dbReference>
<gene>
    <name evidence="4" type="ordered locus">amb1328</name>
</gene>
<dbReference type="InterPro" id="IPR043128">
    <property type="entry name" value="Rev_trsase/Diguanyl_cyclase"/>
</dbReference>
<dbReference type="NCBIfam" id="TIGR00254">
    <property type="entry name" value="GGDEF"/>
    <property type="match status" value="1"/>
</dbReference>
<evidence type="ECO:0000259" key="3">
    <source>
        <dbReference type="PROSITE" id="PS50887"/>
    </source>
</evidence>
<dbReference type="EMBL" id="AP007255">
    <property type="protein sequence ID" value="BAE50132.1"/>
    <property type="molecule type" value="Genomic_DNA"/>
</dbReference>
<dbReference type="CDD" id="cd01949">
    <property type="entry name" value="GGDEF"/>
    <property type="match status" value="1"/>
</dbReference>
<evidence type="ECO:0000256" key="1">
    <source>
        <dbReference type="ARBA" id="ARBA00012528"/>
    </source>
</evidence>
<dbReference type="InterPro" id="IPR029787">
    <property type="entry name" value="Nucleotide_cyclase"/>
</dbReference>
<name>Q2W7P3_PARM1</name>
<evidence type="ECO:0000256" key="2">
    <source>
        <dbReference type="ARBA" id="ARBA00034247"/>
    </source>
</evidence>
<reference evidence="4 5" key="1">
    <citation type="journal article" date="2005" name="DNA Res.">
        <title>Complete genome sequence of the facultative anaerobic magnetotactic bacterium Magnetospirillum sp. strain AMB-1.</title>
        <authorList>
            <person name="Matsunaga T."/>
            <person name="Okamura Y."/>
            <person name="Fukuda Y."/>
            <person name="Wahyudi A.T."/>
            <person name="Murase Y."/>
            <person name="Takeyama H."/>
        </authorList>
    </citation>
    <scope>NUCLEOTIDE SEQUENCE [LARGE SCALE GENOMIC DNA]</scope>
    <source>
        <strain evidence="5">ATCC 700264 / AMB-1</strain>
    </source>
</reference>
<dbReference type="GO" id="GO:0005886">
    <property type="term" value="C:plasma membrane"/>
    <property type="evidence" value="ECO:0007669"/>
    <property type="project" value="TreeGrafter"/>
</dbReference>
<dbReference type="HOGENOM" id="CLU_000445_11_1_5"/>
<organism evidence="4 5">
    <name type="scientific">Paramagnetospirillum magneticum (strain ATCC 700264 / AMB-1)</name>
    <name type="common">Magnetospirillum magneticum</name>
    <dbReference type="NCBI Taxonomy" id="342108"/>
    <lineage>
        <taxon>Bacteria</taxon>
        <taxon>Pseudomonadati</taxon>
        <taxon>Pseudomonadota</taxon>
        <taxon>Alphaproteobacteria</taxon>
        <taxon>Rhodospirillales</taxon>
        <taxon>Magnetospirillaceae</taxon>
        <taxon>Paramagnetospirillum</taxon>
    </lineage>
</organism>
<accession>Q2W7P3</accession>
<feature type="domain" description="GGDEF" evidence="3">
    <location>
        <begin position="249"/>
        <end position="381"/>
    </location>
</feature>
<dbReference type="KEGG" id="mag:amb1328"/>
<evidence type="ECO:0000313" key="5">
    <source>
        <dbReference type="Proteomes" id="UP000007058"/>
    </source>
</evidence>
<dbReference type="PANTHER" id="PTHR45138:SF9">
    <property type="entry name" value="DIGUANYLATE CYCLASE DGCM-RELATED"/>
    <property type="match status" value="1"/>
</dbReference>
<dbReference type="GO" id="GO:0043709">
    <property type="term" value="P:cell adhesion involved in single-species biofilm formation"/>
    <property type="evidence" value="ECO:0007669"/>
    <property type="project" value="TreeGrafter"/>
</dbReference>
<dbReference type="SUPFAM" id="SSF55073">
    <property type="entry name" value="Nucleotide cyclase"/>
    <property type="match status" value="1"/>
</dbReference>
<keyword evidence="5" id="KW-1185">Reference proteome</keyword>
<protein>
    <recommendedName>
        <fullName evidence="1">diguanylate cyclase</fullName>
        <ecNumber evidence="1">2.7.7.65</ecNumber>
    </recommendedName>
</protein>
<dbReference type="GO" id="GO:1902201">
    <property type="term" value="P:negative regulation of bacterial-type flagellum-dependent cell motility"/>
    <property type="evidence" value="ECO:0007669"/>
    <property type="project" value="TreeGrafter"/>
</dbReference>
<dbReference type="GO" id="GO:0052621">
    <property type="term" value="F:diguanylate cyclase activity"/>
    <property type="evidence" value="ECO:0007669"/>
    <property type="project" value="UniProtKB-EC"/>
</dbReference>
<comment type="catalytic activity">
    <reaction evidence="2">
        <text>2 GTP = 3',3'-c-di-GMP + 2 diphosphate</text>
        <dbReference type="Rhea" id="RHEA:24898"/>
        <dbReference type="ChEBI" id="CHEBI:33019"/>
        <dbReference type="ChEBI" id="CHEBI:37565"/>
        <dbReference type="ChEBI" id="CHEBI:58805"/>
        <dbReference type="EC" id="2.7.7.65"/>
    </reaction>
</comment>
<dbReference type="SMART" id="SM00267">
    <property type="entry name" value="GGDEF"/>
    <property type="match status" value="1"/>
</dbReference>
<evidence type="ECO:0000313" key="4">
    <source>
        <dbReference type="EMBL" id="BAE50132.1"/>
    </source>
</evidence>
<dbReference type="OrthoDB" id="7366409at2"/>
<dbReference type="STRING" id="342108.amb1328"/>
<dbReference type="AlphaFoldDB" id="Q2W7P3"/>
<dbReference type="PANTHER" id="PTHR45138">
    <property type="entry name" value="REGULATORY COMPONENTS OF SENSORY TRANSDUCTION SYSTEM"/>
    <property type="match status" value="1"/>
</dbReference>
<dbReference type="Gene3D" id="3.30.70.270">
    <property type="match status" value="1"/>
</dbReference>
<dbReference type="FunFam" id="3.30.70.270:FF:000001">
    <property type="entry name" value="Diguanylate cyclase domain protein"/>
    <property type="match status" value="1"/>
</dbReference>
<dbReference type="EC" id="2.7.7.65" evidence="1"/>
<proteinExistence type="predicted"/>
<dbReference type="Proteomes" id="UP000007058">
    <property type="component" value="Chromosome"/>
</dbReference>
<dbReference type="RefSeq" id="WP_011383738.1">
    <property type="nucleotide sequence ID" value="NC_007626.1"/>
</dbReference>
<dbReference type="PROSITE" id="PS50887">
    <property type="entry name" value="GGDEF"/>
    <property type="match status" value="1"/>
</dbReference>
<sequence>MGFDTKTLWITLAISNLVFGALMLVYAGQGGSRGTLRSWASAQVFKGLAIALILVKPAIPHPWGFSGNLLYLAGHALELAAFLAYAGQGRRIRAAGLVFAGLAAAYLAGIAAGAAANVLAVLFSSSLFVLYGLSAMALWSSRRRRSPVQVLLVVSNGLIALTALARIGLAWSSPAWDPQSAALANQAMFLLGYVFSLCDGFSFLLLVKEDADRSLLRMATIDQLTGIPNRAHFLDLAEDRRRLCLRSGQAVSVVMMDVDYFKRVNDEFGHSAGDEVLRRVGCALREHLRDVDVFGRLGGEEFAIVLPGTSLAAAVPVADRLRAILAGLEVETAKGTTRITVSMGIADLGGGRSLELAMSEADGRLYRAKAAGRNKVVAVSETIPDKAGASDRAAL</sequence>
<dbReference type="InterPro" id="IPR000160">
    <property type="entry name" value="GGDEF_dom"/>
</dbReference>
<dbReference type="InterPro" id="IPR050469">
    <property type="entry name" value="Diguanylate_Cyclase"/>
</dbReference>